<dbReference type="Pfam" id="PF18517">
    <property type="entry name" value="LZ3wCH"/>
    <property type="match status" value="1"/>
</dbReference>
<accession>A0A8J2KVG8</accession>
<evidence type="ECO:0000256" key="4">
    <source>
        <dbReference type="SAM" id="Coils"/>
    </source>
</evidence>
<keyword evidence="3" id="KW-0539">Nucleus</keyword>
<protein>
    <recommendedName>
        <fullName evidence="5">Leucine zipper with capping helix domain-containing protein</fullName>
    </recommendedName>
</protein>
<sequence>MCDYSKASQARKRKLEELEGKLQSIKGKEFEVQSQVKRVKLSRTEDDADELERLVSKISELKKRKEELAVLNAQYQDSDPEVIAKEKLDINIARDAANRWTDNIFAVKSWIKNKFGMEEATINKQFEISPELDYIE</sequence>
<dbReference type="EMBL" id="CAJVCH010481468">
    <property type="protein sequence ID" value="CAG7820536.1"/>
    <property type="molecule type" value="Genomic_DNA"/>
</dbReference>
<keyword evidence="7" id="KW-1185">Reference proteome</keyword>
<dbReference type="Proteomes" id="UP000708208">
    <property type="component" value="Unassembled WGS sequence"/>
</dbReference>
<evidence type="ECO:0000256" key="2">
    <source>
        <dbReference type="ARBA" id="ARBA00023054"/>
    </source>
</evidence>
<dbReference type="InterPro" id="IPR040661">
    <property type="entry name" value="LZ3wCH"/>
</dbReference>
<proteinExistence type="predicted"/>
<feature type="domain" description="Leucine zipper with capping helix" evidence="5">
    <location>
        <begin position="82"/>
        <end position="135"/>
    </location>
</feature>
<keyword evidence="2 4" id="KW-0175">Coiled coil</keyword>
<comment type="caution">
    <text evidence="6">The sequence shown here is derived from an EMBL/GenBank/DDBJ whole genome shotgun (WGS) entry which is preliminary data.</text>
</comment>
<evidence type="ECO:0000313" key="7">
    <source>
        <dbReference type="Proteomes" id="UP000708208"/>
    </source>
</evidence>
<dbReference type="OrthoDB" id="273345at2759"/>
<organism evidence="6 7">
    <name type="scientific">Allacma fusca</name>
    <dbReference type="NCBI Taxonomy" id="39272"/>
    <lineage>
        <taxon>Eukaryota</taxon>
        <taxon>Metazoa</taxon>
        <taxon>Ecdysozoa</taxon>
        <taxon>Arthropoda</taxon>
        <taxon>Hexapoda</taxon>
        <taxon>Collembola</taxon>
        <taxon>Symphypleona</taxon>
        <taxon>Sminthuridae</taxon>
        <taxon>Allacma</taxon>
    </lineage>
</organism>
<dbReference type="GO" id="GO:0005634">
    <property type="term" value="C:nucleus"/>
    <property type="evidence" value="ECO:0007669"/>
    <property type="project" value="UniProtKB-SubCell"/>
</dbReference>
<evidence type="ECO:0000259" key="5">
    <source>
        <dbReference type="Pfam" id="PF18517"/>
    </source>
</evidence>
<evidence type="ECO:0000313" key="6">
    <source>
        <dbReference type="EMBL" id="CAG7820536.1"/>
    </source>
</evidence>
<name>A0A8J2KVG8_9HEXA</name>
<evidence type="ECO:0000256" key="3">
    <source>
        <dbReference type="ARBA" id="ARBA00023242"/>
    </source>
</evidence>
<gene>
    <name evidence="6" type="ORF">AFUS01_LOCUS30923</name>
</gene>
<dbReference type="AlphaFoldDB" id="A0A8J2KVG8"/>
<evidence type="ECO:0000256" key="1">
    <source>
        <dbReference type="ARBA" id="ARBA00004123"/>
    </source>
</evidence>
<feature type="coiled-coil region" evidence="4">
    <location>
        <begin position="8"/>
        <end position="78"/>
    </location>
</feature>
<reference evidence="6" key="1">
    <citation type="submission" date="2021-06" db="EMBL/GenBank/DDBJ databases">
        <authorList>
            <person name="Hodson N. C."/>
            <person name="Mongue J. A."/>
            <person name="Jaron S. K."/>
        </authorList>
    </citation>
    <scope>NUCLEOTIDE SEQUENCE</scope>
</reference>
<comment type="subcellular location">
    <subcellularLocation>
        <location evidence="1">Nucleus</location>
    </subcellularLocation>
</comment>